<keyword evidence="2" id="KW-1185">Reference proteome</keyword>
<dbReference type="InterPro" id="IPR029063">
    <property type="entry name" value="SAM-dependent_MTases_sf"/>
</dbReference>
<dbReference type="Proteomes" id="UP000643405">
    <property type="component" value="Unassembled WGS sequence"/>
</dbReference>
<evidence type="ECO:0000313" key="1">
    <source>
        <dbReference type="EMBL" id="MBD0415204.1"/>
    </source>
</evidence>
<organism evidence="1 2">
    <name type="scientific">Oryzicola mucosus</name>
    <dbReference type="NCBI Taxonomy" id="2767425"/>
    <lineage>
        <taxon>Bacteria</taxon>
        <taxon>Pseudomonadati</taxon>
        <taxon>Pseudomonadota</taxon>
        <taxon>Alphaproteobacteria</taxon>
        <taxon>Hyphomicrobiales</taxon>
        <taxon>Phyllobacteriaceae</taxon>
        <taxon>Oryzicola</taxon>
    </lineage>
</organism>
<dbReference type="Gene3D" id="3.40.50.150">
    <property type="entry name" value="Vaccinia Virus protein VP39"/>
    <property type="match status" value="1"/>
</dbReference>
<accession>A0A8J6PHJ9</accession>
<dbReference type="AlphaFoldDB" id="A0A8J6PHJ9"/>
<dbReference type="Pfam" id="PF13578">
    <property type="entry name" value="Methyltransf_24"/>
    <property type="match status" value="1"/>
</dbReference>
<comment type="caution">
    <text evidence="1">The sequence shown here is derived from an EMBL/GenBank/DDBJ whole genome shotgun (WGS) entry which is preliminary data.</text>
</comment>
<gene>
    <name evidence="1" type="ORF">ICI42_11110</name>
</gene>
<reference evidence="1" key="1">
    <citation type="submission" date="2020-09" db="EMBL/GenBank/DDBJ databases">
        <title>Genome seq and assembly of Tianweitania sp.</title>
        <authorList>
            <person name="Chhetri G."/>
        </authorList>
    </citation>
    <scope>NUCLEOTIDE SEQUENCE</scope>
    <source>
        <strain evidence="1">Rool2</strain>
    </source>
</reference>
<keyword evidence="1" id="KW-0489">Methyltransferase</keyword>
<dbReference type="RefSeq" id="WP_188164644.1">
    <property type="nucleotide sequence ID" value="NZ_JACVVX010000003.1"/>
</dbReference>
<evidence type="ECO:0000313" key="2">
    <source>
        <dbReference type="Proteomes" id="UP000643405"/>
    </source>
</evidence>
<dbReference type="GO" id="GO:0032259">
    <property type="term" value="P:methylation"/>
    <property type="evidence" value="ECO:0007669"/>
    <property type="project" value="UniProtKB-KW"/>
</dbReference>
<keyword evidence="1" id="KW-0808">Transferase</keyword>
<dbReference type="EMBL" id="JACVVX010000003">
    <property type="protein sequence ID" value="MBD0415204.1"/>
    <property type="molecule type" value="Genomic_DNA"/>
</dbReference>
<sequence length="223" mass="25505">MTELEQTEAQLKKKAAIDALMAEVEVWFRDKEFTTDWMSKKVPRWHRFLQSLREKPVDVLEVGSFEGRSAVFLLNYLPLAQVTCIDFFKGVLEARFDANVAPFGSRLTKLKGSAISHIDALVQNGAKFDLIYLDAGKHRDHVLALSLLSWPLLKRRGILIWDDYDWGLDRPVAERPHDGIDIFLKLHEGEYKMMWQQGQVFVQKTGLPTPPPGVSPLNPNLSY</sequence>
<proteinExistence type="predicted"/>
<dbReference type="CDD" id="cd02440">
    <property type="entry name" value="AdoMet_MTases"/>
    <property type="match status" value="1"/>
</dbReference>
<protein>
    <submittedName>
        <fullName evidence="1">Class I SAM-dependent methyltransferase</fullName>
    </submittedName>
</protein>
<dbReference type="GO" id="GO:0008168">
    <property type="term" value="F:methyltransferase activity"/>
    <property type="evidence" value="ECO:0007669"/>
    <property type="project" value="UniProtKB-KW"/>
</dbReference>
<name>A0A8J6PHJ9_9HYPH</name>
<dbReference type="SUPFAM" id="SSF53335">
    <property type="entry name" value="S-adenosyl-L-methionine-dependent methyltransferases"/>
    <property type="match status" value="1"/>
</dbReference>